<dbReference type="Proteomes" id="UP000269289">
    <property type="component" value="Unassembled WGS sequence"/>
</dbReference>
<name>A0A3M2JWH0_9CELL</name>
<dbReference type="AlphaFoldDB" id="A0A3M2JWH0"/>
<keyword evidence="3" id="KW-0808">Transferase</keyword>
<accession>A0A3M2JWH0</accession>
<evidence type="ECO:0000313" key="3">
    <source>
        <dbReference type="EMBL" id="RMI14458.1"/>
    </source>
</evidence>
<dbReference type="InterPro" id="IPR011009">
    <property type="entry name" value="Kinase-like_dom_sf"/>
</dbReference>
<evidence type="ECO:0000313" key="4">
    <source>
        <dbReference type="Proteomes" id="UP000269289"/>
    </source>
</evidence>
<proteinExistence type="predicted"/>
<evidence type="ECO:0000259" key="2">
    <source>
        <dbReference type="Pfam" id="PF01636"/>
    </source>
</evidence>
<dbReference type="SUPFAM" id="SSF56112">
    <property type="entry name" value="Protein kinase-like (PK-like)"/>
    <property type="match status" value="1"/>
</dbReference>
<sequence length="318" mass="34846">MRPRVARPRRGGAPGADRGTAARRGRGRHRDRLRQHPESGPVTAPDEGALLGHGRTSEVYAYGVGTAIKVYPEGTDRALVAQERDAATLVHALGVPSVRCLGLAERSGRPGVVFDRLTGPGIARQAEKDPRRLPEMSRTLADLHARVHEARTDALPDVRDLAVSLLDTPRLRTLGTVTRTRLRARFRDLPDGDSVLHLDFHPQNVYEHHEGHAVIDWQSACRGPAAADVAMSVVLMREVELFPGTPPLLLALYAASRRAVLRYYLARYLAVSGLTPAEVERWLTCARVLRLGLLDVPSERRRFLRRIEAGSAAVGGPA</sequence>
<dbReference type="Pfam" id="PF01636">
    <property type="entry name" value="APH"/>
    <property type="match status" value="1"/>
</dbReference>
<feature type="compositionally biased region" description="Basic residues" evidence="1">
    <location>
        <begin position="1"/>
        <end position="10"/>
    </location>
</feature>
<reference evidence="3 4" key="1">
    <citation type="submission" date="2018-10" db="EMBL/GenBank/DDBJ databases">
        <title>Isolation, diversity and antifungal activity of actinobacteria from wheat.</title>
        <authorList>
            <person name="Han C."/>
        </authorList>
    </citation>
    <scope>NUCLEOTIDE SEQUENCE [LARGE SCALE GENOMIC DNA]</scope>
    <source>
        <strain evidence="3 4">NEAU-YY56</strain>
    </source>
</reference>
<feature type="region of interest" description="Disordered" evidence="1">
    <location>
        <begin position="1"/>
        <end position="51"/>
    </location>
</feature>
<dbReference type="InterPro" id="IPR002575">
    <property type="entry name" value="Aminoglycoside_PTrfase"/>
</dbReference>
<dbReference type="Gene3D" id="3.90.1200.10">
    <property type="match status" value="1"/>
</dbReference>
<dbReference type="GO" id="GO:0016740">
    <property type="term" value="F:transferase activity"/>
    <property type="evidence" value="ECO:0007669"/>
    <property type="project" value="UniProtKB-KW"/>
</dbReference>
<evidence type="ECO:0000256" key="1">
    <source>
        <dbReference type="SAM" id="MobiDB-lite"/>
    </source>
</evidence>
<protein>
    <submittedName>
        <fullName evidence="3">Aminoglycoside phosphotransferase family protein</fullName>
    </submittedName>
</protein>
<gene>
    <name evidence="3" type="ORF">EBM89_00360</name>
</gene>
<feature type="compositionally biased region" description="Basic residues" evidence="1">
    <location>
        <begin position="21"/>
        <end position="33"/>
    </location>
</feature>
<comment type="caution">
    <text evidence="3">The sequence shown here is derived from an EMBL/GenBank/DDBJ whole genome shotgun (WGS) entry which is preliminary data.</text>
</comment>
<dbReference type="EMBL" id="RFFI01000001">
    <property type="protein sequence ID" value="RMI14458.1"/>
    <property type="molecule type" value="Genomic_DNA"/>
</dbReference>
<organism evidence="3 4">
    <name type="scientific">Cellulomonas triticagri</name>
    <dbReference type="NCBI Taxonomy" id="2483352"/>
    <lineage>
        <taxon>Bacteria</taxon>
        <taxon>Bacillati</taxon>
        <taxon>Actinomycetota</taxon>
        <taxon>Actinomycetes</taxon>
        <taxon>Micrococcales</taxon>
        <taxon>Cellulomonadaceae</taxon>
        <taxon>Cellulomonas</taxon>
    </lineage>
</organism>
<feature type="domain" description="Aminoglycoside phosphotransferase" evidence="2">
    <location>
        <begin position="52"/>
        <end position="237"/>
    </location>
</feature>
<keyword evidence="4" id="KW-1185">Reference proteome</keyword>